<organism evidence="3 4">
    <name type="scientific">Cylicocyclus nassatus</name>
    <name type="common">Nematode worm</name>
    <dbReference type="NCBI Taxonomy" id="53992"/>
    <lineage>
        <taxon>Eukaryota</taxon>
        <taxon>Metazoa</taxon>
        <taxon>Ecdysozoa</taxon>
        <taxon>Nematoda</taxon>
        <taxon>Chromadorea</taxon>
        <taxon>Rhabditida</taxon>
        <taxon>Rhabditina</taxon>
        <taxon>Rhabditomorpha</taxon>
        <taxon>Strongyloidea</taxon>
        <taxon>Strongylidae</taxon>
        <taxon>Cylicocyclus</taxon>
    </lineage>
</organism>
<dbReference type="Proteomes" id="UP001176961">
    <property type="component" value="Unassembled WGS sequence"/>
</dbReference>
<sequence>MSGARGLRRGVGVYGRAFEERMRQRQLDVEHTRRLREIAAQGGSVDVEIVEEPREPETSSAAAEEPGMVPRDPLLEGFSGEPSSSGYMGLRSTSQLSTEEKILYYAIFVLHFGLSSELIRRMEELMTVLYGTIPPINYFGHVRELNRELLSEFNRKRYFFCTSCGSRLSEWRELCENVGCALYRVSIKRARAVQRTEIHVLDVIPQLSDIISVHIEHIIGFHRELHEVGVVAADRSDPRHFDGYREAIESAEEFAANRLRILLTISVDGFVPRRLSRLEAELNTLRETPIVVDLDGVMWTVEVCLYRGVADMAAQKIMYGVPAWNRDFGCSKCTVKGMVERRQRMWLAERDEIVSLRTPETYAEDAQNFGQFGIMQMTPVMRLMLPSAFSSDSLHVCSEGVTRDRIRDMFGGPKSKFAELRVDHHNTELIKSCLRKLSSHTYANSLILSLEDLKTCTATELDELAFVTFPLVAATGMIASPVAAASLLGYWFCLRTMAHSKSMTLDVIREAQSMATCVKQIWAELAPEVFTMKCHHGMAHELDVYGSMYQWSSAPFESLHRRLQIRIDQSTTNSSIEMIERYILSKRVRNLFYNCCEDGNTTMLALKSKIENKHKRRFPLAIRINDSTYIPKGSRIAPGLLSEDHKARITVFREEAYSRVVISGKIYSSRLYWNRARSTRQDVVYLCGRDGDEELDHFASILMFLYNRRNKSIKVLVEERDVRQSRYDYNEERFVPSSRKGKRVRVSDTSAGAASGDERREAAGDENVSP</sequence>
<dbReference type="AlphaFoldDB" id="A0AA36HDK3"/>
<feature type="transmembrane region" description="Helical" evidence="2">
    <location>
        <begin position="464"/>
        <end position="493"/>
    </location>
</feature>
<keyword evidence="2" id="KW-1133">Transmembrane helix</keyword>
<keyword evidence="4" id="KW-1185">Reference proteome</keyword>
<feature type="region of interest" description="Disordered" evidence="1">
    <location>
        <begin position="735"/>
        <end position="770"/>
    </location>
</feature>
<proteinExistence type="predicted"/>
<evidence type="ECO:0000256" key="2">
    <source>
        <dbReference type="SAM" id="Phobius"/>
    </source>
</evidence>
<evidence type="ECO:0000313" key="4">
    <source>
        <dbReference type="Proteomes" id="UP001176961"/>
    </source>
</evidence>
<gene>
    <name evidence="3" type="ORF">CYNAS_LOCUS20278</name>
</gene>
<evidence type="ECO:0000313" key="3">
    <source>
        <dbReference type="EMBL" id="CAJ0608295.1"/>
    </source>
</evidence>
<comment type="caution">
    <text evidence="3">The sequence shown here is derived from an EMBL/GenBank/DDBJ whole genome shotgun (WGS) entry which is preliminary data.</text>
</comment>
<keyword evidence="2" id="KW-0812">Transmembrane</keyword>
<protein>
    <submittedName>
        <fullName evidence="3">Uncharacterized protein</fullName>
    </submittedName>
</protein>
<keyword evidence="2" id="KW-0472">Membrane</keyword>
<reference evidence="3" key="1">
    <citation type="submission" date="2023-07" db="EMBL/GenBank/DDBJ databases">
        <authorList>
            <consortium name="CYATHOMIX"/>
        </authorList>
    </citation>
    <scope>NUCLEOTIDE SEQUENCE</scope>
    <source>
        <strain evidence="3">N/A</strain>
    </source>
</reference>
<name>A0AA36HDK3_CYLNA</name>
<evidence type="ECO:0000256" key="1">
    <source>
        <dbReference type="SAM" id="MobiDB-lite"/>
    </source>
</evidence>
<feature type="region of interest" description="Disordered" evidence="1">
    <location>
        <begin position="51"/>
        <end position="70"/>
    </location>
</feature>
<accession>A0AA36HDK3</accession>
<dbReference type="EMBL" id="CATQJL010000316">
    <property type="protein sequence ID" value="CAJ0608295.1"/>
    <property type="molecule type" value="Genomic_DNA"/>
</dbReference>